<keyword evidence="3" id="KW-1185">Reference proteome</keyword>
<dbReference type="Proteomes" id="UP000604243">
    <property type="component" value="Unassembled WGS sequence"/>
</dbReference>
<name>A0ABQ3FBK0_9GAMM</name>
<proteinExistence type="predicted"/>
<dbReference type="RefSeq" id="WP_189514608.1">
    <property type="nucleotide sequence ID" value="NZ_BMZM01000001.1"/>
</dbReference>
<keyword evidence="2" id="KW-0808">Transferase</keyword>
<dbReference type="EMBL" id="BMZM01000001">
    <property type="protein sequence ID" value="GHC16404.1"/>
    <property type="molecule type" value="Genomic_DNA"/>
</dbReference>
<dbReference type="InterPro" id="IPR050486">
    <property type="entry name" value="Mannose-1P_guanyltransferase"/>
</dbReference>
<sequence>MKAMILAAGRGSRMRTLTDHCPKPLLRVGGRALIEHHIERLRTAGITDIVINVSYLGEQIMTTLGDGERYGVQLRYSVEPVALETAGGIRHALPLLGDAPFWLVNADVWCDITPDSLGTLEGDMARLVMVDPPDHHRQGDFHLDDTGRLYEQGEARLVYAGIALMHPSLVADVPDNTPCPLKPCLINAIKKGRLGGYHHRGQWSDIGTPERLTALEQKLSHQDMD</sequence>
<dbReference type="NCBIfam" id="NF045761">
    <property type="entry name" value="NAMPUrTaseMurU"/>
    <property type="match status" value="1"/>
</dbReference>
<evidence type="ECO:0000259" key="1">
    <source>
        <dbReference type="Pfam" id="PF00483"/>
    </source>
</evidence>
<reference evidence="3" key="1">
    <citation type="journal article" date="2019" name="Int. J. Syst. Evol. Microbiol.">
        <title>The Global Catalogue of Microorganisms (GCM) 10K type strain sequencing project: providing services to taxonomists for standard genome sequencing and annotation.</title>
        <authorList>
            <consortium name="The Broad Institute Genomics Platform"/>
            <consortium name="The Broad Institute Genome Sequencing Center for Infectious Disease"/>
            <person name="Wu L."/>
            <person name="Ma J."/>
        </authorList>
    </citation>
    <scope>NUCLEOTIDE SEQUENCE [LARGE SCALE GENOMIC DNA]</scope>
    <source>
        <strain evidence="3">KCTC 42082</strain>
    </source>
</reference>
<evidence type="ECO:0000313" key="2">
    <source>
        <dbReference type="EMBL" id="GHC16404.1"/>
    </source>
</evidence>
<dbReference type="CDD" id="cd06422">
    <property type="entry name" value="NTP_transferase_like_1"/>
    <property type="match status" value="1"/>
</dbReference>
<keyword evidence="2" id="KW-0548">Nucleotidyltransferase</keyword>
<organism evidence="2 3">
    <name type="scientific">Kushneria pakistanensis</name>
    <dbReference type="NCBI Taxonomy" id="1508770"/>
    <lineage>
        <taxon>Bacteria</taxon>
        <taxon>Pseudomonadati</taxon>
        <taxon>Pseudomonadota</taxon>
        <taxon>Gammaproteobacteria</taxon>
        <taxon>Oceanospirillales</taxon>
        <taxon>Halomonadaceae</taxon>
        <taxon>Kushneria</taxon>
    </lineage>
</organism>
<dbReference type="GO" id="GO:0016779">
    <property type="term" value="F:nucleotidyltransferase activity"/>
    <property type="evidence" value="ECO:0007669"/>
    <property type="project" value="UniProtKB-KW"/>
</dbReference>
<feature type="domain" description="Nucleotidyl transferase" evidence="1">
    <location>
        <begin position="2"/>
        <end position="112"/>
    </location>
</feature>
<dbReference type="InterPro" id="IPR029044">
    <property type="entry name" value="Nucleotide-diphossugar_trans"/>
</dbReference>
<comment type="caution">
    <text evidence="2">The sequence shown here is derived from an EMBL/GenBank/DDBJ whole genome shotgun (WGS) entry which is preliminary data.</text>
</comment>
<dbReference type="Pfam" id="PF00483">
    <property type="entry name" value="NTP_transferase"/>
    <property type="match status" value="1"/>
</dbReference>
<protein>
    <submittedName>
        <fullName evidence="2">Mannose-1-phosphate guanylyltransferase</fullName>
    </submittedName>
</protein>
<dbReference type="Gene3D" id="3.90.550.10">
    <property type="entry name" value="Spore Coat Polysaccharide Biosynthesis Protein SpsA, Chain A"/>
    <property type="match status" value="1"/>
</dbReference>
<dbReference type="SUPFAM" id="SSF53448">
    <property type="entry name" value="Nucleotide-diphospho-sugar transferases"/>
    <property type="match status" value="1"/>
</dbReference>
<dbReference type="InterPro" id="IPR054790">
    <property type="entry name" value="MurU"/>
</dbReference>
<dbReference type="InterPro" id="IPR005835">
    <property type="entry name" value="NTP_transferase_dom"/>
</dbReference>
<accession>A0ABQ3FBK0</accession>
<dbReference type="PANTHER" id="PTHR22572">
    <property type="entry name" value="SUGAR-1-PHOSPHATE GUANYL TRANSFERASE"/>
    <property type="match status" value="1"/>
</dbReference>
<gene>
    <name evidence="2" type="ORF">GCM10010082_04080</name>
</gene>
<evidence type="ECO:0000313" key="3">
    <source>
        <dbReference type="Proteomes" id="UP000604243"/>
    </source>
</evidence>